<keyword evidence="1" id="KW-1133">Transmembrane helix</keyword>
<feature type="transmembrane region" description="Helical" evidence="1">
    <location>
        <begin position="154"/>
        <end position="178"/>
    </location>
</feature>
<feature type="transmembrane region" description="Helical" evidence="1">
    <location>
        <begin position="20"/>
        <end position="40"/>
    </location>
</feature>
<feature type="transmembrane region" description="Helical" evidence="1">
    <location>
        <begin position="96"/>
        <end position="120"/>
    </location>
</feature>
<evidence type="ECO:0000313" key="2">
    <source>
        <dbReference type="EMBL" id="BDY13869.1"/>
    </source>
</evidence>
<organism evidence="2 3">
    <name type="scientific">Hydrogenimonas cancrithermarum</name>
    <dbReference type="NCBI Taxonomy" id="2993563"/>
    <lineage>
        <taxon>Bacteria</taxon>
        <taxon>Pseudomonadati</taxon>
        <taxon>Campylobacterota</taxon>
        <taxon>Epsilonproteobacteria</taxon>
        <taxon>Campylobacterales</taxon>
        <taxon>Hydrogenimonadaceae</taxon>
        <taxon>Hydrogenimonas</taxon>
    </lineage>
</organism>
<feature type="transmembrane region" description="Helical" evidence="1">
    <location>
        <begin position="127"/>
        <end position="148"/>
    </location>
</feature>
<proteinExistence type="predicted"/>
<dbReference type="InterPro" id="IPR052712">
    <property type="entry name" value="Acid_resist_chaperone_HdeD"/>
</dbReference>
<evidence type="ECO:0008006" key="4">
    <source>
        <dbReference type="Google" id="ProtNLM"/>
    </source>
</evidence>
<evidence type="ECO:0000256" key="1">
    <source>
        <dbReference type="SAM" id="Phobius"/>
    </source>
</evidence>
<keyword evidence="1" id="KW-0812">Transmembrane</keyword>
<dbReference type="PANTHER" id="PTHR34989:SF1">
    <property type="entry name" value="PROTEIN HDED"/>
    <property type="match status" value="1"/>
</dbReference>
<feature type="transmembrane region" description="Helical" evidence="1">
    <location>
        <begin position="46"/>
        <end position="65"/>
    </location>
</feature>
<evidence type="ECO:0000313" key="3">
    <source>
        <dbReference type="Proteomes" id="UP001321445"/>
    </source>
</evidence>
<feature type="transmembrane region" description="Helical" evidence="1">
    <location>
        <begin position="72"/>
        <end position="90"/>
    </location>
</feature>
<dbReference type="EMBL" id="AP027370">
    <property type="protein sequence ID" value="BDY13869.1"/>
    <property type="molecule type" value="Genomic_DNA"/>
</dbReference>
<dbReference type="Proteomes" id="UP001321445">
    <property type="component" value="Chromosome"/>
</dbReference>
<reference evidence="2 3" key="1">
    <citation type="submission" date="2023-03" db="EMBL/GenBank/DDBJ databases">
        <title>Description of Hydrogenimonas sp. ISO32.</title>
        <authorList>
            <person name="Mino S."/>
            <person name="Fukazawa S."/>
            <person name="Sawabe T."/>
        </authorList>
    </citation>
    <scope>NUCLEOTIDE SEQUENCE [LARGE SCALE GENOMIC DNA]</scope>
    <source>
        <strain evidence="2 3">ISO32</strain>
    </source>
</reference>
<keyword evidence="3" id="KW-1185">Reference proteome</keyword>
<sequence length="183" mass="20404">MWKIWLEMDEETRQKVAKNAKVAGIVMMLLGLIGILFPGLMSLATIFFVGWLLLLGGMMSGYFTWMTDKNDWLGWLKAFILVATALFIIVKPLPGIAAVGLLLAIYFLFDAFGNTALAFTMKPAKGWWLWLVNGVFSLILSFIFLVGWPFSSLYLVGLFVGISLFIDGIVLMTLGNYLKSGKE</sequence>
<keyword evidence="1" id="KW-0472">Membrane</keyword>
<dbReference type="PANTHER" id="PTHR34989">
    <property type="entry name" value="PROTEIN HDED"/>
    <property type="match status" value="1"/>
</dbReference>
<protein>
    <recommendedName>
        <fullName evidence="4">Acid-resistance membrane protein</fullName>
    </recommendedName>
</protein>
<dbReference type="InterPro" id="IPR005325">
    <property type="entry name" value="DUF308_memb"/>
</dbReference>
<dbReference type="Pfam" id="PF03729">
    <property type="entry name" value="DUF308"/>
    <property type="match status" value="1"/>
</dbReference>
<accession>A0ABM8FPH0</accession>
<name>A0ABM8FPH0_9BACT</name>
<dbReference type="RefSeq" id="WP_286336810.1">
    <property type="nucleotide sequence ID" value="NZ_AP027370.1"/>
</dbReference>
<gene>
    <name evidence="2" type="ORF">HCR_21810</name>
</gene>